<dbReference type="KEGG" id="hlm:DV707_07050"/>
<dbReference type="AlphaFoldDB" id="A0A4D6H3Q0"/>
<proteinExistence type="predicted"/>
<dbReference type="EMBL" id="CP031311">
    <property type="protein sequence ID" value="QCC47437.1"/>
    <property type="molecule type" value="Genomic_DNA"/>
</dbReference>
<gene>
    <name evidence="2" type="ORF">DV707_07050</name>
</gene>
<feature type="region of interest" description="Disordered" evidence="1">
    <location>
        <begin position="97"/>
        <end position="134"/>
    </location>
</feature>
<feature type="region of interest" description="Disordered" evidence="1">
    <location>
        <begin position="1"/>
        <end position="30"/>
    </location>
</feature>
<protein>
    <submittedName>
        <fullName evidence="2">Uncharacterized protein</fullName>
    </submittedName>
</protein>
<feature type="compositionally biased region" description="Basic and acidic residues" evidence="1">
    <location>
        <begin position="101"/>
        <end position="110"/>
    </location>
</feature>
<evidence type="ECO:0000256" key="1">
    <source>
        <dbReference type="SAM" id="MobiDB-lite"/>
    </source>
</evidence>
<name>A0A4D6H3Q0_9EURY</name>
<accession>A0A4D6H3Q0</accession>
<evidence type="ECO:0000313" key="3">
    <source>
        <dbReference type="Proteomes" id="UP000296733"/>
    </source>
</evidence>
<dbReference type="Proteomes" id="UP000296733">
    <property type="component" value="Chromosome"/>
</dbReference>
<evidence type="ECO:0000313" key="2">
    <source>
        <dbReference type="EMBL" id="QCC47437.1"/>
    </source>
</evidence>
<organism evidence="2 3">
    <name type="scientific">Halobellus limi</name>
    <dbReference type="NCBI Taxonomy" id="699433"/>
    <lineage>
        <taxon>Archaea</taxon>
        <taxon>Methanobacteriati</taxon>
        <taxon>Methanobacteriota</taxon>
        <taxon>Stenosarchaea group</taxon>
        <taxon>Halobacteria</taxon>
        <taxon>Halobacteriales</taxon>
        <taxon>Haloferacaceae</taxon>
        <taxon>Halobellus</taxon>
    </lineage>
</organism>
<reference evidence="2 3" key="1">
    <citation type="journal article" date="2019" name="Nat. Commun.">
        <title>A new type of DNA phosphorothioation-based antiviral system in archaea.</title>
        <authorList>
            <person name="Xiong L."/>
            <person name="Liu S."/>
            <person name="Chen S."/>
            <person name="Xiao Y."/>
            <person name="Zhu B."/>
            <person name="Gao Y."/>
            <person name="Zhang Y."/>
            <person name="Chen B."/>
            <person name="Luo J."/>
            <person name="Deng Z."/>
            <person name="Chen X."/>
            <person name="Wang L."/>
            <person name="Chen S."/>
        </authorList>
    </citation>
    <scope>NUCLEOTIDE SEQUENCE [LARGE SCALE GENOMIC DNA]</scope>
    <source>
        <strain evidence="2 3">CGMCC 1.10331</strain>
    </source>
</reference>
<sequence length="171" mass="18483">MSEMSQTLFPADDLARSGSPRAIKSSHLDGDEALRAGQHIVVWERQVPADKTNWFGHGGEDSPLDLKRMYADLEASGAGSGTDGDPIEGDVMVRITDSSGDEVKAQKELGDLGTLRDAASDERTERPAMPAMGPYAYPHRKLQLVVVADSASDGNQIDTADSSCRFWYSEP</sequence>